<evidence type="ECO:0008006" key="4">
    <source>
        <dbReference type="Google" id="ProtNLM"/>
    </source>
</evidence>
<dbReference type="Gene3D" id="1.10.246.20">
    <property type="entry name" value="Coactivator CBP, KIX domain"/>
    <property type="match status" value="1"/>
</dbReference>
<evidence type="ECO:0000313" key="3">
    <source>
        <dbReference type="Proteomes" id="UP001604336"/>
    </source>
</evidence>
<dbReference type="EMBL" id="JBFOLK010000010">
    <property type="protein sequence ID" value="KAL2479631.1"/>
    <property type="molecule type" value="Genomic_DNA"/>
</dbReference>
<dbReference type="Proteomes" id="UP001604336">
    <property type="component" value="Unassembled WGS sequence"/>
</dbReference>
<proteinExistence type="predicted"/>
<keyword evidence="1" id="KW-0539">Nucleus</keyword>
<dbReference type="PANTHER" id="PTHR35300:SF4">
    <property type="entry name" value="HISTONE ACETYLTRANSFERASE"/>
    <property type="match status" value="1"/>
</dbReference>
<reference evidence="3" key="1">
    <citation type="submission" date="2024-07" db="EMBL/GenBank/DDBJ databases">
        <title>Two chromosome-level genome assemblies of Korean endemic species Abeliophyllum distichum and Forsythia ovata (Oleaceae).</title>
        <authorList>
            <person name="Jang H."/>
        </authorList>
    </citation>
    <scope>NUCLEOTIDE SEQUENCE [LARGE SCALE GENOMIC DNA]</scope>
</reference>
<evidence type="ECO:0000256" key="1">
    <source>
        <dbReference type="ARBA" id="ARBA00023242"/>
    </source>
</evidence>
<gene>
    <name evidence="2" type="ORF">Adt_32597</name>
</gene>
<dbReference type="AlphaFoldDB" id="A0ABD1QTV1"/>
<name>A0ABD1QTV1_9LAMI</name>
<keyword evidence="3" id="KW-1185">Reference proteome</keyword>
<dbReference type="InterPro" id="IPR036529">
    <property type="entry name" value="KIX_dom_sf"/>
</dbReference>
<evidence type="ECO:0000313" key="2">
    <source>
        <dbReference type="EMBL" id="KAL2479631.1"/>
    </source>
</evidence>
<comment type="caution">
    <text evidence="2">The sequence shown here is derived from an EMBL/GenBank/DDBJ whole genome shotgun (WGS) entry which is preliminary data.</text>
</comment>
<organism evidence="2 3">
    <name type="scientific">Abeliophyllum distichum</name>
    <dbReference type="NCBI Taxonomy" id="126358"/>
    <lineage>
        <taxon>Eukaryota</taxon>
        <taxon>Viridiplantae</taxon>
        <taxon>Streptophyta</taxon>
        <taxon>Embryophyta</taxon>
        <taxon>Tracheophyta</taxon>
        <taxon>Spermatophyta</taxon>
        <taxon>Magnoliopsida</taxon>
        <taxon>eudicotyledons</taxon>
        <taxon>Gunneridae</taxon>
        <taxon>Pentapetalae</taxon>
        <taxon>asterids</taxon>
        <taxon>lamiids</taxon>
        <taxon>Lamiales</taxon>
        <taxon>Oleaceae</taxon>
        <taxon>Forsythieae</taxon>
        <taxon>Abeliophyllum</taxon>
    </lineage>
</organism>
<dbReference type="PANTHER" id="PTHR35300">
    <property type="entry name" value="COACTIVATOR CBP, KIX DOMAIN-CONTAINING PROTEIN-RELATED"/>
    <property type="match status" value="1"/>
</dbReference>
<protein>
    <recommendedName>
        <fullName evidence="4">Histone acetyltransferase</fullName>
    </recommendedName>
</protein>
<accession>A0ABD1QTV1</accession>
<sequence>MPRPGPRPYECVRRAWHSHRHQPMRGLIIRQIFRLVHENHCPATKKNKEWQEKLPVVVLKAEEIMYSKANSEAEYTDLETLWDRVNDAIDTIIRKDESTETGELLPPCVEAALNLGCVVMRIPAERPSNVWHLHSANISALKKFPTAESPSLALEPNGCATPNNNPIALSCEKIPSPANNQIPLVDSDTPLNVGSVYPLYYGTTFQPEVSRSVFQEPQNSTSVIVGVPIYSSAAEPAEVGWLAESIFLRCRQIRLQKEPPKKILGTTIGWNHRWGVTCP</sequence>